<keyword evidence="3" id="KW-1185">Reference proteome</keyword>
<dbReference type="InterPro" id="IPR002575">
    <property type="entry name" value="Aminoglycoside_PTrfase"/>
</dbReference>
<dbReference type="InterPro" id="IPR011009">
    <property type="entry name" value="Kinase-like_dom_sf"/>
</dbReference>
<evidence type="ECO:0000313" key="2">
    <source>
        <dbReference type="EMBL" id="KAF2161289.1"/>
    </source>
</evidence>
<organism evidence="2 3">
    <name type="scientific">Zasmidium cellare ATCC 36951</name>
    <dbReference type="NCBI Taxonomy" id="1080233"/>
    <lineage>
        <taxon>Eukaryota</taxon>
        <taxon>Fungi</taxon>
        <taxon>Dikarya</taxon>
        <taxon>Ascomycota</taxon>
        <taxon>Pezizomycotina</taxon>
        <taxon>Dothideomycetes</taxon>
        <taxon>Dothideomycetidae</taxon>
        <taxon>Mycosphaerellales</taxon>
        <taxon>Mycosphaerellaceae</taxon>
        <taxon>Zasmidium</taxon>
    </lineage>
</organism>
<dbReference type="Pfam" id="PF01636">
    <property type="entry name" value="APH"/>
    <property type="match status" value="1"/>
</dbReference>
<dbReference type="AlphaFoldDB" id="A0A6A6C6B0"/>
<proteinExistence type="predicted"/>
<name>A0A6A6C6B0_ZASCE</name>
<accession>A0A6A6C6B0</accession>
<dbReference type="Proteomes" id="UP000799537">
    <property type="component" value="Unassembled WGS sequence"/>
</dbReference>
<dbReference type="PANTHER" id="PTHR21310:SF54">
    <property type="entry name" value="AMINOGLYCOSIDE PHOSPHOTRANSFERASE DOMAIN-CONTAINING PROTEIN"/>
    <property type="match status" value="1"/>
</dbReference>
<gene>
    <name evidence="2" type="ORF">M409DRAFT_28327</name>
</gene>
<dbReference type="Gene3D" id="3.90.1200.10">
    <property type="match status" value="1"/>
</dbReference>
<dbReference type="EMBL" id="ML993620">
    <property type="protein sequence ID" value="KAF2161289.1"/>
    <property type="molecule type" value="Genomic_DNA"/>
</dbReference>
<evidence type="ECO:0000259" key="1">
    <source>
        <dbReference type="Pfam" id="PF01636"/>
    </source>
</evidence>
<dbReference type="SUPFAM" id="SSF56112">
    <property type="entry name" value="Protein kinase-like (PK-like)"/>
    <property type="match status" value="1"/>
</dbReference>
<dbReference type="PANTHER" id="PTHR21310">
    <property type="entry name" value="AMINOGLYCOSIDE PHOSPHOTRANSFERASE-RELATED-RELATED"/>
    <property type="match status" value="1"/>
</dbReference>
<dbReference type="CDD" id="cd05120">
    <property type="entry name" value="APH_ChoK_like"/>
    <property type="match status" value="1"/>
</dbReference>
<feature type="domain" description="Aminoglycoside phosphotransferase" evidence="1">
    <location>
        <begin position="63"/>
        <end position="282"/>
    </location>
</feature>
<dbReference type="OrthoDB" id="5404599at2759"/>
<evidence type="ECO:0000313" key="3">
    <source>
        <dbReference type="Proteomes" id="UP000799537"/>
    </source>
</evidence>
<dbReference type="RefSeq" id="XP_033662178.1">
    <property type="nucleotide sequence ID" value="XM_033808986.1"/>
</dbReference>
<dbReference type="InterPro" id="IPR051678">
    <property type="entry name" value="AGP_Transferase"/>
</dbReference>
<sequence>MEQLTFDASLRTELAPCAVDFPKTSFFRFQGRSPNKPALPTTAEVRARAGCDDGGYVAFPDLKLFVKFGRSHNVSLEEAQMLQAVRRAFPNNQIPVPELVAWRAEDEINYIYMSLIPGTTLESCWPELTLEEKTRISDQLGRMVSSLRSIHKAPGTEYVGIWPISLAQALHQLIDRRLPRSRTRESNVFPRPNDRPSSKFCNISRRSSILGFALETHGGKAARPISTPSSGIYFSHGDLHLHNIMVAGTPGSRRVSGLVDWGFAGWFPEYWEYYNMVFGTHDHEWYTQGWINRVLTSYDGECEALDNYWSWRGPA</sequence>
<protein>
    <recommendedName>
        <fullName evidence="1">Aminoglycoside phosphotransferase domain-containing protein</fullName>
    </recommendedName>
</protein>
<dbReference type="GeneID" id="54562258"/>
<reference evidence="2" key="1">
    <citation type="journal article" date="2020" name="Stud. Mycol.">
        <title>101 Dothideomycetes genomes: a test case for predicting lifestyles and emergence of pathogens.</title>
        <authorList>
            <person name="Haridas S."/>
            <person name="Albert R."/>
            <person name="Binder M."/>
            <person name="Bloem J."/>
            <person name="Labutti K."/>
            <person name="Salamov A."/>
            <person name="Andreopoulos B."/>
            <person name="Baker S."/>
            <person name="Barry K."/>
            <person name="Bills G."/>
            <person name="Bluhm B."/>
            <person name="Cannon C."/>
            <person name="Castanera R."/>
            <person name="Culley D."/>
            <person name="Daum C."/>
            <person name="Ezra D."/>
            <person name="Gonzalez J."/>
            <person name="Henrissat B."/>
            <person name="Kuo A."/>
            <person name="Liang C."/>
            <person name="Lipzen A."/>
            <person name="Lutzoni F."/>
            <person name="Magnuson J."/>
            <person name="Mondo S."/>
            <person name="Nolan M."/>
            <person name="Ohm R."/>
            <person name="Pangilinan J."/>
            <person name="Park H.-J."/>
            <person name="Ramirez L."/>
            <person name="Alfaro M."/>
            <person name="Sun H."/>
            <person name="Tritt A."/>
            <person name="Yoshinaga Y."/>
            <person name="Zwiers L.-H."/>
            <person name="Turgeon B."/>
            <person name="Goodwin S."/>
            <person name="Spatafora J."/>
            <person name="Crous P."/>
            <person name="Grigoriev I."/>
        </authorList>
    </citation>
    <scope>NUCLEOTIDE SEQUENCE</scope>
    <source>
        <strain evidence="2">ATCC 36951</strain>
    </source>
</reference>